<sequence>MSQACNGAKTGPEKTLSRSCTRPTNRDGADTRPALVTKQVSTLSNAPVPKKSHASMLEKQPDPKKRLASKWLNYKQPSDPTKLKE</sequence>
<keyword evidence="3" id="KW-1185">Reference proteome</keyword>
<gene>
    <name evidence="2" type="ORF">NDU88_007658</name>
</gene>
<accession>A0AAV7VTA9</accession>
<comment type="caution">
    <text evidence="2">The sequence shown here is derived from an EMBL/GenBank/DDBJ whole genome shotgun (WGS) entry which is preliminary data.</text>
</comment>
<evidence type="ECO:0000313" key="3">
    <source>
        <dbReference type="Proteomes" id="UP001066276"/>
    </source>
</evidence>
<evidence type="ECO:0000256" key="1">
    <source>
        <dbReference type="SAM" id="MobiDB-lite"/>
    </source>
</evidence>
<dbReference type="EMBL" id="JANPWB010000003">
    <property type="protein sequence ID" value="KAJ1203877.1"/>
    <property type="molecule type" value="Genomic_DNA"/>
</dbReference>
<feature type="region of interest" description="Disordered" evidence="1">
    <location>
        <begin position="1"/>
        <end position="85"/>
    </location>
</feature>
<dbReference type="AlphaFoldDB" id="A0AAV7VTA9"/>
<proteinExistence type="predicted"/>
<organism evidence="2 3">
    <name type="scientific">Pleurodeles waltl</name>
    <name type="common">Iberian ribbed newt</name>
    <dbReference type="NCBI Taxonomy" id="8319"/>
    <lineage>
        <taxon>Eukaryota</taxon>
        <taxon>Metazoa</taxon>
        <taxon>Chordata</taxon>
        <taxon>Craniata</taxon>
        <taxon>Vertebrata</taxon>
        <taxon>Euteleostomi</taxon>
        <taxon>Amphibia</taxon>
        <taxon>Batrachia</taxon>
        <taxon>Caudata</taxon>
        <taxon>Salamandroidea</taxon>
        <taxon>Salamandridae</taxon>
        <taxon>Pleurodelinae</taxon>
        <taxon>Pleurodeles</taxon>
    </lineage>
</organism>
<reference evidence="2" key="1">
    <citation type="journal article" date="2022" name="bioRxiv">
        <title>Sequencing and chromosome-scale assembly of the giantPleurodeles waltlgenome.</title>
        <authorList>
            <person name="Brown T."/>
            <person name="Elewa A."/>
            <person name="Iarovenko S."/>
            <person name="Subramanian E."/>
            <person name="Araus A.J."/>
            <person name="Petzold A."/>
            <person name="Susuki M."/>
            <person name="Suzuki K.-i.T."/>
            <person name="Hayashi T."/>
            <person name="Toyoda A."/>
            <person name="Oliveira C."/>
            <person name="Osipova E."/>
            <person name="Leigh N.D."/>
            <person name="Simon A."/>
            <person name="Yun M.H."/>
        </authorList>
    </citation>
    <scope>NUCLEOTIDE SEQUENCE</scope>
    <source>
        <strain evidence="2">20211129_DDA</strain>
        <tissue evidence="2">Liver</tissue>
    </source>
</reference>
<evidence type="ECO:0000313" key="2">
    <source>
        <dbReference type="EMBL" id="KAJ1203877.1"/>
    </source>
</evidence>
<name>A0AAV7VTA9_PLEWA</name>
<dbReference type="Proteomes" id="UP001066276">
    <property type="component" value="Chromosome 2_1"/>
</dbReference>
<protein>
    <submittedName>
        <fullName evidence="2">Uncharacterized protein</fullName>
    </submittedName>
</protein>